<evidence type="ECO:0000256" key="2">
    <source>
        <dbReference type="ARBA" id="ARBA00009186"/>
    </source>
</evidence>
<sequence length="653" mass="70989">MIPEIGHFALILALALAACQFIYPILGAWRGDAAMLAVARPAAVGQLVFVAIAFICLTVSFLQSDFSVLYVANNSQLALPTVYKISAVWAAHEGSLLFWILILSIWTVAVARYSSGLPELFSARVIGVLGFLSIGFLLFTLLTSNPFERIIPAPADGADLNPLLQDPGLAIHPPILYIGYVGFSVAFAFAIAAMLSGNLDQAWARWTRPWTTWAWLFLTVGIALGSWWAYYELGWGGWWFWDPVENASFMPWLAGTALIHSLAVTEKRGLFKSWTLLLAIAAFSLSLLGTFLVRSGILVSVHAFATDPARGVFILAFLTVVIGGALTLYAMRAPQLDSQAGFKALSRETFLLLNNVLLIIAATLILMGTLAPLVVEVMGAGKISVGPPWYEIAFAIPMIPLILLIGVGMHTAWRQQAWSPLARQLRIPALFALIAGIAVPALIYGRLGVLLTVGCIAGFWLLAVSILQPLRSLRRSPGTPPISRAMLGMSVAHFGVGIFVLGVTVVSSFNVERDVSMVLGESVEVSGYQFELQKLSDVEGPNYRALEGQIEVRRDGQYVTTLRPQKRTYLVQQNPMTDAGIDASWNRDLFAALGEPLGNGAWSVRLQYKPLIRFIWAGAFIMAFGGIVAASDRRYRLTAKARVKHSDALGEPA</sequence>
<feature type="transmembrane region" description="Helical" evidence="10">
    <location>
        <begin position="311"/>
        <end position="331"/>
    </location>
</feature>
<dbReference type="GO" id="GO:0020037">
    <property type="term" value="F:heme binding"/>
    <property type="evidence" value="ECO:0007669"/>
    <property type="project" value="InterPro"/>
</dbReference>
<feature type="transmembrane region" description="Helical" evidence="10">
    <location>
        <begin position="121"/>
        <end position="142"/>
    </location>
</feature>
<evidence type="ECO:0000256" key="5">
    <source>
        <dbReference type="ARBA" id="ARBA00022692"/>
    </source>
</evidence>
<dbReference type="PANTHER" id="PTHR43653:SF1">
    <property type="entry name" value="CYTOCHROME C-TYPE BIOGENESIS PROTEIN CCMF"/>
    <property type="match status" value="1"/>
</dbReference>
<feature type="transmembrane region" description="Helical" evidence="10">
    <location>
        <begin position="352"/>
        <end position="374"/>
    </location>
</feature>
<feature type="transmembrane region" description="Helical" evidence="10">
    <location>
        <begin position="38"/>
        <end position="62"/>
    </location>
</feature>
<dbReference type="KEGG" id="woc:BA177_09070"/>
<dbReference type="PANTHER" id="PTHR43653">
    <property type="entry name" value="CYTOCHROME C ASSEMBLY PROTEIN-RELATED"/>
    <property type="match status" value="1"/>
</dbReference>
<evidence type="ECO:0000256" key="1">
    <source>
        <dbReference type="ARBA" id="ARBA00004429"/>
    </source>
</evidence>
<feature type="transmembrane region" description="Helical" evidence="10">
    <location>
        <begin position="394"/>
        <end position="413"/>
    </location>
</feature>
<keyword evidence="4" id="KW-0997">Cell inner membrane</keyword>
<dbReference type="PRINTS" id="PR01411">
    <property type="entry name" value="CCMFBIOGNSIS"/>
</dbReference>
<evidence type="ECO:0000259" key="11">
    <source>
        <dbReference type="Pfam" id="PF01578"/>
    </source>
</evidence>
<evidence type="ECO:0000313" key="14">
    <source>
        <dbReference type="Proteomes" id="UP000092695"/>
    </source>
</evidence>
<dbReference type="Pfam" id="PF16327">
    <property type="entry name" value="CcmF_C"/>
    <property type="match status" value="1"/>
</dbReference>
<comment type="subcellular location">
    <subcellularLocation>
        <location evidence="1">Cell inner membrane</location>
        <topology evidence="1">Multi-pass membrane protein</topology>
    </subcellularLocation>
</comment>
<evidence type="ECO:0000256" key="6">
    <source>
        <dbReference type="ARBA" id="ARBA00022748"/>
    </source>
</evidence>
<feature type="transmembrane region" description="Helical" evidence="10">
    <location>
        <begin position="611"/>
        <end position="630"/>
    </location>
</feature>
<keyword evidence="6" id="KW-0201">Cytochrome c-type biogenesis</keyword>
<comment type="function">
    <text evidence="9">Required for the biogenesis of c-type cytochromes. Possible subunit of a heme lyase.</text>
</comment>
<evidence type="ECO:0000259" key="12">
    <source>
        <dbReference type="Pfam" id="PF16327"/>
    </source>
</evidence>
<dbReference type="InterPro" id="IPR003567">
    <property type="entry name" value="Cyt_c_biogenesis"/>
</dbReference>
<dbReference type="NCBIfam" id="NF007691">
    <property type="entry name" value="PRK10369.1"/>
    <property type="match status" value="1"/>
</dbReference>
<keyword evidence="14" id="KW-1185">Reference proteome</keyword>
<dbReference type="OrthoDB" id="9761451at2"/>
<feature type="transmembrane region" description="Helical" evidence="10">
    <location>
        <begin position="449"/>
        <end position="467"/>
    </location>
</feature>
<feature type="transmembrane region" description="Helical" evidence="10">
    <location>
        <begin position="425"/>
        <end position="443"/>
    </location>
</feature>
<feature type="transmembrane region" description="Helical" evidence="10">
    <location>
        <begin position="6"/>
        <end position="26"/>
    </location>
</feature>
<evidence type="ECO:0000256" key="8">
    <source>
        <dbReference type="ARBA" id="ARBA00023136"/>
    </source>
</evidence>
<dbReference type="PRINTS" id="PR01410">
    <property type="entry name" value="CCBIOGENESIS"/>
</dbReference>
<proteinExistence type="inferred from homology"/>
<gene>
    <name evidence="13" type="ORF">BA177_09070</name>
</gene>
<dbReference type="Proteomes" id="UP000092695">
    <property type="component" value="Chromosome"/>
</dbReference>
<dbReference type="NCBIfam" id="TIGR00353">
    <property type="entry name" value="nrfE"/>
    <property type="match status" value="1"/>
</dbReference>
<evidence type="ECO:0000313" key="13">
    <source>
        <dbReference type="EMBL" id="ANO51329.1"/>
    </source>
</evidence>
<dbReference type="GO" id="GO:0005886">
    <property type="term" value="C:plasma membrane"/>
    <property type="evidence" value="ECO:0007669"/>
    <property type="project" value="UniProtKB-SubCell"/>
</dbReference>
<dbReference type="InterPro" id="IPR003568">
    <property type="entry name" value="Cyt_c_biogenesis_CcmF"/>
</dbReference>
<feature type="transmembrane region" description="Helical" evidence="10">
    <location>
        <begin position="175"/>
        <end position="198"/>
    </location>
</feature>
<feature type="transmembrane region" description="Helical" evidence="10">
    <location>
        <begin position="96"/>
        <end position="114"/>
    </location>
</feature>
<feature type="domain" description="Cytochrome c assembly protein" evidence="11">
    <location>
        <begin position="89"/>
        <end position="295"/>
    </location>
</feature>
<evidence type="ECO:0000256" key="7">
    <source>
        <dbReference type="ARBA" id="ARBA00022989"/>
    </source>
</evidence>
<dbReference type="GO" id="GO:0017004">
    <property type="term" value="P:cytochrome complex assembly"/>
    <property type="evidence" value="ECO:0007669"/>
    <property type="project" value="UniProtKB-KW"/>
</dbReference>
<dbReference type="Pfam" id="PF01578">
    <property type="entry name" value="Cytochrom_C_asm"/>
    <property type="match status" value="1"/>
</dbReference>
<dbReference type="GO" id="GO:0015232">
    <property type="term" value="F:heme transmembrane transporter activity"/>
    <property type="evidence" value="ECO:0007669"/>
    <property type="project" value="InterPro"/>
</dbReference>
<evidence type="ECO:0000256" key="3">
    <source>
        <dbReference type="ARBA" id="ARBA00022475"/>
    </source>
</evidence>
<evidence type="ECO:0000256" key="9">
    <source>
        <dbReference type="ARBA" id="ARBA00037230"/>
    </source>
</evidence>
<dbReference type="AlphaFoldDB" id="A0A193LG34"/>
<evidence type="ECO:0000256" key="10">
    <source>
        <dbReference type="SAM" id="Phobius"/>
    </source>
</evidence>
<organism evidence="13 14">
    <name type="scientific">Woeseia oceani</name>
    <dbReference type="NCBI Taxonomy" id="1548547"/>
    <lineage>
        <taxon>Bacteria</taxon>
        <taxon>Pseudomonadati</taxon>
        <taxon>Pseudomonadota</taxon>
        <taxon>Gammaproteobacteria</taxon>
        <taxon>Woeseiales</taxon>
        <taxon>Woeseiaceae</taxon>
        <taxon>Woeseia</taxon>
    </lineage>
</organism>
<feature type="transmembrane region" description="Helical" evidence="10">
    <location>
        <begin position="487"/>
        <end position="509"/>
    </location>
</feature>
<reference evidence="13 14" key="1">
    <citation type="submission" date="2016-06" db="EMBL/GenBank/DDBJ databases">
        <title>Complete genome sequence of a deep-branching marine Gamma Proteobacterium Woeseia oceani type strain XK5.</title>
        <authorList>
            <person name="Mu D."/>
            <person name="Du Z."/>
        </authorList>
    </citation>
    <scope>NUCLEOTIDE SEQUENCE [LARGE SCALE GENOMIC DNA]</scope>
    <source>
        <strain evidence="13 14">XK5</strain>
    </source>
</reference>
<accession>A0A193LG34</accession>
<name>A0A193LG34_9GAMM</name>
<protein>
    <submittedName>
        <fullName evidence="13">C-type cytochrome biogenesis protein CcmF</fullName>
    </submittedName>
</protein>
<dbReference type="EMBL" id="CP016268">
    <property type="protein sequence ID" value="ANO51329.1"/>
    <property type="molecule type" value="Genomic_DNA"/>
</dbReference>
<dbReference type="InterPro" id="IPR032523">
    <property type="entry name" value="CcmF_C"/>
</dbReference>
<feature type="domain" description="Cytochrome c-type biogenesis protein CcmF C-terminal" evidence="12">
    <location>
        <begin position="315"/>
        <end position="633"/>
    </location>
</feature>
<feature type="transmembrane region" description="Helical" evidence="10">
    <location>
        <begin position="277"/>
        <end position="305"/>
    </location>
</feature>
<comment type="similarity">
    <text evidence="2">Belongs to the CcmF/CycK/Ccl1/NrfE/CcsA family.</text>
</comment>
<keyword evidence="8 10" id="KW-0472">Membrane</keyword>
<dbReference type="STRING" id="1548547.BA177_09070"/>
<keyword evidence="3" id="KW-1003">Cell membrane</keyword>
<feature type="transmembrane region" description="Helical" evidence="10">
    <location>
        <begin position="210"/>
        <end position="229"/>
    </location>
</feature>
<keyword evidence="7 10" id="KW-1133">Transmembrane helix</keyword>
<dbReference type="RefSeq" id="WP_068615576.1">
    <property type="nucleotide sequence ID" value="NZ_CP016268.1"/>
</dbReference>
<keyword evidence="5 10" id="KW-0812">Transmembrane</keyword>
<feature type="transmembrane region" description="Helical" evidence="10">
    <location>
        <begin position="249"/>
        <end position="265"/>
    </location>
</feature>
<evidence type="ECO:0000256" key="4">
    <source>
        <dbReference type="ARBA" id="ARBA00022519"/>
    </source>
</evidence>
<dbReference type="InterPro" id="IPR002541">
    <property type="entry name" value="Cyt_c_assembly"/>
</dbReference>